<sequence>MPVSQNSRQSPNEKQNKGGGLPKFKKPNVLSRKNSSRKQFTTEKTEVNKGNTKKVSPSEGNTAGSALATKKT</sequence>
<keyword evidence="3" id="KW-1185">Reference proteome</keyword>
<organism evidence="2 3">
    <name type="scientific">Allacma fusca</name>
    <dbReference type="NCBI Taxonomy" id="39272"/>
    <lineage>
        <taxon>Eukaryota</taxon>
        <taxon>Metazoa</taxon>
        <taxon>Ecdysozoa</taxon>
        <taxon>Arthropoda</taxon>
        <taxon>Hexapoda</taxon>
        <taxon>Collembola</taxon>
        <taxon>Symphypleona</taxon>
        <taxon>Sminthuridae</taxon>
        <taxon>Allacma</taxon>
    </lineage>
</organism>
<dbReference type="AlphaFoldDB" id="A0A8J2P2N4"/>
<name>A0A8J2P2N4_9HEXA</name>
<comment type="caution">
    <text evidence="2">The sequence shown here is derived from an EMBL/GenBank/DDBJ whole genome shotgun (WGS) entry which is preliminary data.</text>
</comment>
<dbReference type="Proteomes" id="UP000708208">
    <property type="component" value="Unassembled WGS sequence"/>
</dbReference>
<gene>
    <name evidence="2" type="ORF">AFUS01_LOCUS24335</name>
</gene>
<evidence type="ECO:0000256" key="1">
    <source>
        <dbReference type="SAM" id="MobiDB-lite"/>
    </source>
</evidence>
<protein>
    <submittedName>
        <fullName evidence="2">Uncharacterized protein</fullName>
    </submittedName>
</protein>
<accession>A0A8J2P2N4</accession>
<feature type="region of interest" description="Disordered" evidence="1">
    <location>
        <begin position="1"/>
        <end position="72"/>
    </location>
</feature>
<dbReference type="EMBL" id="CAJVCH010302115">
    <property type="protein sequence ID" value="CAG7785726.1"/>
    <property type="molecule type" value="Genomic_DNA"/>
</dbReference>
<reference evidence="2" key="1">
    <citation type="submission" date="2021-06" db="EMBL/GenBank/DDBJ databases">
        <authorList>
            <person name="Hodson N. C."/>
            <person name="Mongue J. A."/>
            <person name="Jaron S. K."/>
        </authorList>
    </citation>
    <scope>NUCLEOTIDE SEQUENCE</scope>
</reference>
<feature type="compositionally biased region" description="Polar residues" evidence="1">
    <location>
        <begin position="1"/>
        <end position="13"/>
    </location>
</feature>
<proteinExistence type="predicted"/>
<feature type="compositionally biased region" description="Polar residues" evidence="1">
    <location>
        <begin position="48"/>
        <end position="64"/>
    </location>
</feature>
<evidence type="ECO:0000313" key="2">
    <source>
        <dbReference type="EMBL" id="CAG7785726.1"/>
    </source>
</evidence>
<feature type="non-terminal residue" evidence="2">
    <location>
        <position position="72"/>
    </location>
</feature>
<evidence type="ECO:0000313" key="3">
    <source>
        <dbReference type="Proteomes" id="UP000708208"/>
    </source>
</evidence>